<feature type="region of interest" description="Disordered" evidence="4">
    <location>
        <begin position="546"/>
        <end position="576"/>
    </location>
</feature>
<protein>
    <recommendedName>
        <fullName evidence="7">Heme oxygenase (biliverdin-producing)</fullName>
    </recommendedName>
</protein>
<feature type="region of interest" description="Disordered" evidence="4">
    <location>
        <begin position="182"/>
        <end position="206"/>
    </location>
</feature>
<keyword evidence="3" id="KW-0408">Iron</keyword>
<dbReference type="EMBL" id="JALLBG020000023">
    <property type="protein sequence ID" value="KAL3771508.1"/>
    <property type="molecule type" value="Genomic_DNA"/>
</dbReference>
<feature type="region of interest" description="Disordered" evidence="4">
    <location>
        <begin position="264"/>
        <end position="286"/>
    </location>
</feature>
<dbReference type="PANTHER" id="PTHR10720:SF0">
    <property type="entry name" value="HEME OXYGENASE"/>
    <property type="match status" value="1"/>
</dbReference>
<dbReference type="CDD" id="cd19165">
    <property type="entry name" value="HemeO"/>
    <property type="match status" value="1"/>
</dbReference>
<dbReference type="Proteomes" id="UP001530293">
    <property type="component" value="Unassembled WGS sequence"/>
</dbReference>
<feature type="region of interest" description="Disordered" evidence="4">
    <location>
        <begin position="139"/>
        <end position="163"/>
    </location>
</feature>
<dbReference type="GO" id="GO:0046872">
    <property type="term" value="F:metal ion binding"/>
    <property type="evidence" value="ECO:0007669"/>
    <property type="project" value="UniProtKB-KW"/>
</dbReference>
<dbReference type="InterPro" id="IPR002051">
    <property type="entry name" value="Haem_Oase"/>
</dbReference>
<keyword evidence="6" id="KW-1185">Reference proteome</keyword>
<reference evidence="5 6" key="1">
    <citation type="submission" date="2024-10" db="EMBL/GenBank/DDBJ databases">
        <title>Updated reference genomes for cyclostephanoid diatoms.</title>
        <authorList>
            <person name="Roberts W.R."/>
            <person name="Alverson A.J."/>
        </authorList>
    </citation>
    <scope>NUCLEOTIDE SEQUENCE [LARGE SCALE GENOMIC DNA]</scope>
    <source>
        <strain evidence="5 6">AJA232-27</strain>
    </source>
</reference>
<dbReference type="Gene3D" id="1.20.910.10">
    <property type="entry name" value="Heme oxygenase-like"/>
    <property type="match status" value="1"/>
</dbReference>
<evidence type="ECO:0008006" key="7">
    <source>
        <dbReference type="Google" id="ProtNLM"/>
    </source>
</evidence>
<feature type="compositionally biased region" description="Low complexity" evidence="4">
    <location>
        <begin position="146"/>
        <end position="159"/>
    </location>
</feature>
<dbReference type="PANTHER" id="PTHR10720">
    <property type="entry name" value="HEME OXYGENASE"/>
    <property type="match status" value="1"/>
</dbReference>
<evidence type="ECO:0000256" key="4">
    <source>
        <dbReference type="SAM" id="MobiDB-lite"/>
    </source>
</evidence>
<organism evidence="5 6">
    <name type="scientific">Discostella pseudostelligera</name>
    <dbReference type="NCBI Taxonomy" id="259834"/>
    <lineage>
        <taxon>Eukaryota</taxon>
        <taxon>Sar</taxon>
        <taxon>Stramenopiles</taxon>
        <taxon>Ochrophyta</taxon>
        <taxon>Bacillariophyta</taxon>
        <taxon>Coscinodiscophyceae</taxon>
        <taxon>Thalassiosirophycidae</taxon>
        <taxon>Stephanodiscales</taxon>
        <taxon>Stephanodiscaceae</taxon>
        <taxon>Discostella</taxon>
    </lineage>
</organism>
<keyword evidence="1" id="KW-0349">Heme</keyword>
<comment type="caution">
    <text evidence="5">The sequence shown here is derived from an EMBL/GenBank/DDBJ whole genome shotgun (WGS) entry which is preliminary data.</text>
</comment>
<dbReference type="InterPro" id="IPR016053">
    <property type="entry name" value="Haem_Oase-like"/>
</dbReference>
<name>A0ABD3N649_9STRA</name>
<feature type="compositionally biased region" description="Acidic residues" evidence="4">
    <location>
        <begin position="548"/>
        <end position="561"/>
    </location>
</feature>
<keyword evidence="2" id="KW-0479">Metal-binding</keyword>
<feature type="compositionally biased region" description="Low complexity" evidence="4">
    <location>
        <begin position="193"/>
        <end position="205"/>
    </location>
</feature>
<proteinExistence type="predicted"/>
<gene>
    <name evidence="5" type="ORF">ACHAWU_003683</name>
</gene>
<feature type="compositionally biased region" description="Basic and acidic residues" evidence="4">
    <location>
        <begin position="264"/>
        <end position="281"/>
    </location>
</feature>
<dbReference type="SUPFAM" id="SSF48613">
    <property type="entry name" value="Heme oxygenase-like"/>
    <property type="match status" value="1"/>
</dbReference>
<dbReference type="InterPro" id="IPR016084">
    <property type="entry name" value="Haem_Oase-like_multi-hlx"/>
</dbReference>
<evidence type="ECO:0000313" key="5">
    <source>
        <dbReference type="EMBL" id="KAL3771508.1"/>
    </source>
</evidence>
<dbReference type="AlphaFoldDB" id="A0ABD3N649"/>
<dbReference type="Pfam" id="PF01126">
    <property type="entry name" value="Heme_oxygenase"/>
    <property type="match status" value="1"/>
</dbReference>
<evidence type="ECO:0000256" key="2">
    <source>
        <dbReference type="ARBA" id="ARBA00022723"/>
    </source>
</evidence>
<accession>A0ABD3N649</accession>
<evidence type="ECO:0000313" key="6">
    <source>
        <dbReference type="Proteomes" id="UP001530293"/>
    </source>
</evidence>
<evidence type="ECO:0000256" key="3">
    <source>
        <dbReference type="ARBA" id="ARBA00023004"/>
    </source>
</evidence>
<evidence type="ECO:0000256" key="1">
    <source>
        <dbReference type="ARBA" id="ARBA00022617"/>
    </source>
</evidence>
<dbReference type="PRINTS" id="PR00088">
    <property type="entry name" value="HAEMOXYGNASE"/>
</dbReference>
<sequence>MPSSSSSSSSASPHHVCPYAAALSDDEDGDASSTTATAYGHSLFSEARKKCPAFANNNALCPFRNVQSSNPESLMEVMKKVPPSHYLRGEPTTTNNAASSASAAAGIPSTASSSAAATYFQLAMEHVHHVSSKLLQLNDKTSPSCTTTTTTTTTTNNNNSNEDYSNFIIQGGCPFKAYHRRHHQNQNADHDQSASSSSSSSLSSSRQLHLSMVQAMEDFSVSAIMGRMAVENNNFDKIVSEQKSRMEEQRETVVLDDVHRADVDRDSKKKVDETKENRNDDVGQEMSTVHDKVVAPSEGEPPKSLLSQALKTGTAKSHSAAENVHFVHNFINGIIDRELYKDMITGLFHIYITLEKLLEEYAPTYFPSLHFPQELNRVDSLREDMEYWHGYDWERQCNTPSPAVQDYIDRMKEVGRLDPLLLLSHAYTRYLGDLSGGKVLSRIARRALHLGKKNNGDNTNDYDGLQFYNFDSIPSAKLFKDMYRTKLDQLSLSSREINKLVAEANVAFALNMRVFEELDVKGGVIGARVRNVREALSYYDIERKGDDGEALPEEEGGEEDGEAKCPFGFGSGPNPHQLGSVVETKKLAKESLHKNNGDASRHASSHAGAEGRCPWPFIFFHDPTTGLKDWQTWFVIGIALCYAWSHVSGV</sequence>